<accession>A0A6A2WI84</accession>
<dbReference type="SUPFAM" id="SSF50630">
    <property type="entry name" value="Acid proteases"/>
    <property type="match status" value="1"/>
</dbReference>
<dbReference type="GO" id="GO:0006508">
    <property type="term" value="P:proteolysis"/>
    <property type="evidence" value="ECO:0007669"/>
    <property type="project" value="UniProtKB-KW"/>
</dbReference>
<feature type="domain" description="Reverse transcriptase" evidence="3">
    <location>
        <begin position="421"/>
        <end position="545"/>
    </location>
</feature>
<dbReference type="InterPro" id="IPR021109">
    <property type="entry name" value="Peptidase_aspartic_dom_sf"/>
</dbReference>
<name>A0A6A2WI84_HIBSY</name>
<evidence type="ECO:0000259" key="4">
    <source>
        <dbReference type="Pfam" id="PF14543"/>
    </source>
</evidence>
<dbReference type="InterPro" id="IPR032861">
    <property type="entry name" value="TAXi_N"/>
</dbReference>
<dbReference type="InterPro" id="IPR000477">
    <property type="entry name" value="RT_dom"/>
</dbReference>
<dbReference type="AlphaFoldDB" id="A0A6A2WI84"/>
<organism evidence="5 6">
    <name type="scientific">Hibiscus syriacus</name>
    <name type="common">Rose of Sharon</name>
    <dbReference type="NCBI Taxonomy" id="106335"/>
    <lineage>
        <taxon>Eukaryota</taxon>
        <taxon>Viridiplantae</taxon>
        <taxon>Streptophyta</taxon>
        <taxon>Embryophyta</taxon>
        <taxon>Tracheophyta</taxon>
        <taxon>Spermatophyta</taxon>
        <taxon>Magnoliopsida</taxon>
        <taxon>eudicotyledons</taxon>
        <taxon>Gunneridae</taxon>
        <taxon>Pentapetalae</taxon>
        <taxon>rosids</taxon>
        <taxon>malvids</taxon>
        <taxon>Malvales</taxon>
        <taxon>Malvaceae</taxon>
        <taxon>Malvoideae</taxon>
        <taxon>Hibiscus</taxon>
    </lineage>
</organism>
<keyword evidence="5" id="KW-0645">Protease</keyword>
<dbReference type="PANTHER" id="PTHR33116">
    <property type="entry name" value="REVERSE TRANSCRIPTASE ZINC-BINDING DOMAIN-CONTAINING PROTEIN-RELATED-RELATED"/>
    <property type="match status" value="1"/>
</dbReference>
<feature type="signal peptide" evidence="2">
    <location>
        <begin position="1"/>
        <end position="31"/>
    </location>
</feature>
<evidence type="ECO:0000256" key="1">
    <source>
        <dbReference type="ARBA" id="ARBA00007447"/>
    </source>
</evidence>
<dbReference type="Pfam" id="PF00078">
    <property type="entry name" value="RVT_1"/>
    <property type="match status" value="1"/>
</dbReference>
<dbReference type="PANTHER" id="PTHR33116:SF80">
    <property type="entry name" value="REVERSE TRANSCRIPTASE ZINC-BINDING DOMAIN-CONTAINING PROTEIN"/>
    <property type="match status" value="1"/>
</dbReference>
<evidence type="ECO:0000259" key="3">
    <source>
        <dbReference type="Pfam" id="PF00078"/>
    </source>
</evidence>
<gene>
    <name evidence="5" type="ORF">F3Y22_tig00116965pilonHSYRG00602</name>
</gene>
<feature type="chain" id="PRO_5025380104" evidence="2">
    <location>
        <begin position="32"/>
        <end position="753"/>
    </location>
</feature>
<reference evidence="5" key="1">
    <citation type="submission" date="2019-09" db="EMBL/GenBank/DDBJ databases">
        <title>Draft genome information of white flower Hibiscus syriacus.</title>
        <authorList>
            <person name="Kim Y.-M."/>
        </authorList>
    </citation>
    <scope>NUCLEOTIDE SEQUENCE [LARGE SCALE GENOMIC DNA]</scope>
    <source>
        <strain evidence="5">YM2019G1</strain>
    </source>
</reference>
<dbReference type="Pfam" id="PF14543">
    <property type="entry name" value="TAXi_N"/>
    <property type="match status" value="1"/>
</dbReference>
<sequence>MSDQKLKQTTMMIKLLIFHVLLSSSLHVCFAAIVNRSTLHPTDVNCFRSSVYLSVSGNVYPLGYYYVTVEIGNAPKQFQLDIDTGSDLAWVQCDAPCVGCTLPEKNNYVLCMEPICVAVHSPNPPPCKNPTDKCSFQVEYANFQVPSSRMPSPYASSMVPLPVLVWPSVVDTVYITVALTLLLPPPESSDSAGELLWDQLRLMESIVGNEPWLLGGGFNVTLNSYESSAPVTAATIGDISDFQFFVDELVWFGTFVDLEVEFLAPRDSDHCPAFVWLFKSAPVTRPKPFKFFNFWTLHPRFMAIVEESCKRGKNSKKIQLANLDSGATGQDLKEGDQETKFFHSMVSSRRKSNTIRVLYDQNGTRLDTFEDMASEVVSEVSDLEIKDAIWGQGNDKSPVPDGYNPFFFKAAWPIVGEDFKNAIRGVRQGDPLSPYLFVLAINVLSSLLNLDAMNGIFQFHPRCKKIKLTHLCFVDDLLILCKGTIDSIADVQSVLDMLYSLSGLKLNANKCELFTAGIPSVQCDIIHEITGFRQGILPVRYLGVPLVTRKISINECQGLVDKIRARINTWANRYLSFAGLLIRKLLANDESLWVAWFLAYVIKNLDFWQMRSCVLKAPMSSGTGLFGFQGIYPSKTRSHMFFGYYFVKDLWGKILSLCGIVCDVSTWDGELAWAVQLLRWKSLIVQVMKLAFTSHMYCIWRERNTRLFGGRGRSVGELLNDIQEIIQIRFQRRSNSRADSRNVSLCTSWGILC</sequence>
<keyword evidence="6" id="KW-1185">Reference proteome</keyword>
<keyword evidence="5" id="KW-0378">Hydrolase</keyword>
<dbReference type="EMBL" id="VEPZ02001739">
    <property type="protein sequence ID" value="KAE8658992.1"/>
    <property type="molecule type" value="Genomic_DNA"/>
</dbReference>
<dbReference type="Gene3D" id="2.40.70.10">
    <property type="entry name" value="Acid Proteases"/>
    <property type="match status" value="1"/>
</dbReference>
<feature type="domain" description="Xylanase inhibitor N-terminal" evidence="4">
    <location>
        <begin position="65"/>
        <end position="141"/>
    </location>
</feature>
<evidence type="ECO:0000313" key="5">
    <source>
        <dbReference type="EMBL" id="KAE8658992.1"/>
    </source>
</evidence>
<comment type="caution">
    <text evidence="5">The sequence shown here is derived from an EMBL/GenBank/DDBJ whole genome shotgun (WGS) entry which is preliminary data.</text>
</comment>
<dbReference type="GO" id="GO:0008233">
    <property type="term" value="F:peptidase activity"/>
    <property type="evidence" value="ECO:0007669"/>
    <property type="project" value="UniProtKB-KW"/>
</dbReference>
<proteinExistence type="inferred from homology"/>
<dbReference type="Proteomes" id="UP000436088">
    <property type="component" value="Unassembled WGS sequence"/>
</dbReference>
<keyword evidence="2" id="KW-0732">Signal</keyword>
<comment type="similarity">
    <text evidence="1">Belongs to the peptidase A1 family.</text>
</comment>
<protein>
    <submittedName>
        <fullName evidence="5">Eukaryotic aspartyl protease family protein</fullName>
    </submittedName>
</protein>
<evidence type="ECO:0000256" key="2">
    <source>
        <dbReference type="SAM" id="SignalP"/>
    </source>
</evidence>
<evidence type="ECO:0000313" key="6">
    <source>
        <dbReference type="Proteomes" id="UP000436088"/>
    </source>
</evidence>